<dbReference type="RefSeq" id="WP_068694963.1">
    <property type="nucleotide sequence ID" value="NZ_CP014167.1"/>
</dbReference>
<keyword evidence="4" id="KW-1185">Reference proteome</keyword>
<dbReference type="InterPro" id="IPR000182">
    <property type="entry name" value="GNAT_dom"/>
</dbReference>
<dbReference type="PROSITE" id="PS51186">
    <property type="entry name" value="GNAT"/>
    <property type="match status" value="1"/>
</dbReference>
<dbReference type="CDD" id="cd04301">
    <property type="entry name" value="NAT_SF"/>
    <property type="match status" value="1"/>
</dbReference>
<name>A0A1B1MYW5_9BACL</name>
<evidence type="ECO:0000259" key="2">
    <source>
        <dbReference type="PROSITE" id="PS51186"/>
    </source>
</evidence>
<evidence type="ECO:0000256" key="1">
    <source>
        <dbReference type="ARBA" id="ARBA00022679"/>
    </source>
</evidence>
<evidence type="ECO:0000313" key="3">
    <source>
        <dbReference type="EMBL" id="ANS74361.1"/>
    </source>
</evidence>
<dbReference type="Proteomes" id="UP000092573">
    <property type="component" value="Chromosome"/>
</dbReference>
<dbReference type="InterPro" id="IPR016181">
    <property type="entry name" value="Acyl_CoA_acyltransferase"/>
</dbReference>
<dbReference type="EMBL" id="CP014167">
    <property type="protein sequence ID" value="ANS74361.1"/>
    <property type="molecule type" value="Genomic_DNA"/>
</dbReference>
<sequence>MIIRELRDEDNRRIEQVIRECLIEFGGNREGLAWADESMHDLFRYYNQPGRAYWVVETEEGEIAGGCGIAPFDDARGVCELQKMYLVPEARGTGAASRLLQKAFDFAREHYSQCYLETLENMHAANRFYQKNGFKQLDAPLAGSEHFACDAWYLKDLNPHAGL</sequence>
<dbReference type="OrthoDB" id="5419426at2"/>
<feature type="domain" description="N-acetyltransferase" evidence="2">
    <location>
        <begin position="1"/>
        <end position="158"/>
    </location>
</feature>
<dbReference type="InterPro" id="IPR050769">
    <property type="entry name" value="NAT_camello-type"/>
</dbReference>
<gene>
    <name evidence="3" type="ORF">AWM70_07005</name>
</gene>
<proteinExistence type="predicted"/>
<dbReference type="Gene3D" id="3.40.630.30">
    <property type="match status" value="1"/>
</dbReference>
<organism evidence="3 4">
    <name type="scientific">Paenibacillus yonginensis</name>
    <dbReference type="NCBI Taxonomy" id="1462996"/>
    <lineage>
        <taxon>Bacteria</taxon>
        <taxon>Bacillati</taxon>
        <taxon>Bacillota</taxon>
        <taxon>Bacilli</taxon>
        <taxon>Bacillales</taxon>
        <taxon>Paenibacillaceae</taxon>
        <taxon>Paenibacillus</taxon>
    </lineage>
</organism>
<dbReference type="Pfam" id="PF00583">
    <property type="entry name" value="Acetyltransf_1"/>
    <property type="match status" value="1"/>
</dbReference>
<protein>
    <submittedName>
        <fullName evidence="3">GNAT family acetyltransferase</fullName>
    </submittedName>
</protein>
<evidence type="ECO:0000313" key="4">
    <source>
        <dbReference type="Proteomes" id="UP000092573"/>
    </source>
</evidence>
<reference evidence="3 4" key="1">
    <citation type="submission" date="2016-01" db="EMBL/GenBank/DDBJ databases">
        <title>Complete Genome Sequence of Paenibacillus yonginensis DCY84, a novel Plant Growth-Promoting Bacteria with Elicitation of Induced Systemic Resistance.</title>
        <authorList>
            <person name="Kim Y.J."/>
            <person name="Yang D.C."/>
            <person name="Sukweenadhi J."/>
        </authorList>
    </citation>
    <scope>NUCLEOTIDE SEQUENCE [LARGE SCALE GENOMIC DNA]</scope>
    <source>
        <strain evidence="3 4">DCY84</strain>
    </source>
</reference>
<dbReference type="STRING" id="1462996.AWM70_07005"/>
<dbReference type="KEGG" id="pyg:AWM70_07005"/>
<dbReference type="AlphaFoldDB" id="A0A1B1MYW5"/>
<dbReference type="GO" id="GO:0008080">
    <property type="term" value="F:N-acetyltransferase activity"/>
    <property type="evidence" value="ECO:0007669"/>
    <property type="project" value="InterPro"/>
</dbReference>
<dbReference type="PANTHER" id="PTHR13947">
    <property type="entry name" value="GNAT FAMILY N-ACETYLTRANSFERASE"/>
    <property type="match status" value="1"/>
</dbReference>
<dbReference type="PANTHER" id="PTHR13947:SF37">
    <property type="entry name" value="LD18367P"/>
    <property type="match status" value="1"/>
</dbReference>
<dbReference type="SUPFAM" id="SSF55729">
    <property type="entry name" value="Acyl-CoA N-acyltransferases (Nat)"/>
    <property type="match status" value="1"/>
</dbReference>
<accession>A0A1B1MYW5</accession>
<keyword evidence="1 3" id="KW-0808">Transferase</keyword>